<evidence type="ECO:0000256" key="2">
    <source>
        <dbReference type="SAM" id="MobiDB-lite"/>
    </source>
</evidence>
<evidence type="ECO:0000256" key="1">
    <source>
        <dbReference type="ARBA" id="ARBA00007613"/>
    </source>
</evidence>
<gene>
    <name evidence="4" type="primary">czcC_1</name>
    <name evidence="4" type="ORF">UC8_32750</name>
</gene>
<dbReference type="PANTHER" id="PTHR30203:SF24">
    <property type="entry name" value="BLR4935 PROTEIN"/>
    <property type="match status" value="1"/>
</dbReference>
<evidence type="ECO:0000313" key="5">
    <source>
        <dbReference type="Proteomes" id="UP000325286"/>
    </source>
</evidence>
<dbReference type="Pfam" id="PF02321">
    <property type="entry name" value="OEP"/>
    <property type="match status" value="2"/>
</dbReference>
<feature type="compositionally biased region" description="Basic and acidic residues" evidence="2">
    <location>
        <begin position="52"/>
        <end position="63"/>
    </location>
</feature>
<feature type="signal peptide" evidence="3">
    <location>
        <begin position="1"/>
        <end position="25"/>
    </location>
</feature>
<dbReference type="Gene3D" id="1.20.1600.10">
    <property type="entry name" value="Outer membrane efflux proteins (OEP)"/>
    <property type="match status" value="1"/>
</dbReference>
<feature type="chain" id="PRO_5022915329" evidence="3">
    <location>
        <begin position="26"/>
        <end position="488"/>
    </location>
</feature>
<dbReference type="SUPFAM" id="SSF56954">
    <property type="entry name" value="Outer membrane efflux proteins (OEP)"/>
    <property type="match status" value="1"/>
</dbReference>
<proteinExistence type="inferred from homology"/>
<keyword evidence="3" id="KW-0732">Signal</keyword>
<dbReference type="AlphaFoldDB" id="A0A5B9QVY2"/>
<reference evidence="4 5" key="1">
    <citation type="submission" date="2019-08" db="EMBL/GenBank/DDBJ databases">
        <title>Deep-cultivation of Planctomycetes and their phenomic and genomic characterization uncovers novel biology.</title>
        <authorList>
            <person name="Wiegand S."/>
            <person name="Jogler M."/>
            <person name="Boedeker C."/>
            <person name="Pinto D."/>
            <person name="Vollmers J."/>
            <person name="Rivas-Marin E."/>
            <person name="Kohn T."/>
            <person name="Peeters S.H."/>
            <person name="Heuer A."/>
            <person name="Rast P."/>
            <person name="Oberbeckmann S."/>
            <person name="Bunk B."/>
            <person name="Jeske O."/>
            <person name="Meyerdierks A."/>
            <person name="Storesund J.E."/>
            <person name="Kallscheuer N."/>
            <person name="Luecker S."/>
            <person name="Lage O.M."/>
            <person name="Pohl T."/>
            <person name="Merkel B.J."/>
            <person name="Hornburger P."/>
            <person name="Mueller R.-W."/>
            <person name="Bruemmer F."/>
            <person name="Labrenz M."/>
            <person name="Spormann A.M."/>
            <person name="Op den Camp H."/>
            <person name="Overmann J."/>
            <person name="Amann R."/>
            <person name="Jetten M.S.M."/>
            <person name="Mascher T."/>
            <person name="Medema M.H."/>
            <person name="Devos D.P."/>
            <person name="Kaster A.-K."/>
            <person name="Ovreas L."/>
            <person name="Rohde M."/>
            <person name="Galperin M.Y."/>
            <person name="Jogler C."/>
        </authorList>
    </citation>
    <scope>NUCLEOTIDE SEQUENCE [LARGE SCALE GENOMIC DNA]</scope>
    <source>
        <strain evidence="4 5">UC8</strain>
    </source>
</reference>
<sequence precursor="true">MSTVCHFGRFAASVALIVSASVASAQQPIQDSQRIGPQGTGVNDPYPPTSPDDLRERVGEKFTEPPPVPPVPESLAEGMIYSDEPALTLQMLESMACSRNPTLTQAQTQIQSEMGKAIQAGLIPNPNLIYVGEQWGVGGTAGEWQGAQFQQRIVTARKLQLSRAKFLQLTRAAEWRALEQQYQVLNDLRIQFWMTLGQQQLVQLHNEILKNAEDGVVTARELYNLGQATRAEVHQANVLVQRARLDLLMFRNQLQANWYELTAIAGTRQAPTPLEGALEAPVSLIDFNIALDRLVSESPQILAARAKLQADEIKVKRETVEKIPDIVVTYGYGRNFEAKENTHNTALQVEIPLYDWNQGTIRQAEADVVRQRSEIERVELSLQRQLAKIYRDYLTAVQNVRSYQEVIVPESRRAYEVLLDAYEEDRVDWPQVLAAQLTYYQMRVQYVQQLVAWRSNETLIAGYLLNGGLMPPTGPEPPGHISAVPKPR</sequence>
<dbReference type="Proteomes" id="UP000325286">
    <property type="component" value="Chromosome"/>
</dbReference>
<dbReference type="OrthoDB" id="5757211at2"/>
<accession>A0A5B9QVY2</accession>
<protein>
    <submittedName>
        <fullName evidence="4">Cobalt-zinc-cadmium resistance protein CzcC</fullName>
    </submittedName>
</protein>
<organism evidence="4 5">
    <name type="scientific">Roseimaritima ulvae</name>
    <dbReference type="NCBI Taxonomy" id="980254"/>
    <lineage>
        <taxon>Bacteria</taxon>
        <taxon>Pseudomonadati</taxon>
        <taxon>Planctomycetota</taxon>
        <taxon>Planctomycetia</taxon>
        <taxon>Pirellulales</taxon>
        <taxon>Pirellulaceae</taxon>
        <taxon>Roseimaritima</taxon>
    </lineage>
</organism>
<dbReference type="PANTHER" id="PTHR30203">
    <property type="entry name" value="OUTER MEMBRANE CATION EFFLUX PROTEIN"/>
    <property type="match status" value="1"/>
</dbReference>
<name>A0A5B9QVY2_9BACT</name>
<dbReference type="RefSeq" id="WP_068133729.1">
    <property type="nucleotide sequence ID" value="NZ_CP042914.1"/>
</dbReference>
<comment type="similarity">
    <text evidence="1">Belongs to the outer membrane factor (OMF) (TC 1.B.17) family.</text>
</comment>
<evidence type="ECO:0000313" key="4">
    <source>
        <dbReference type="EMBL" id="QEG41256.1"/>
    </source>
</evidence>
<dbReference type="InterPro" id="IPR003423">
    <property type="entry name" value="OMP_efflux"/>
</dbReference>
<dbReference type="KEGG" id="rul:UC8_32750"/>
<evidence type="ECO:0000256" key="3">
    <source>
        <dbReference type="SAM" id="SignalP"/>
    </source>
</evidence>
<keyword evidence="5" id="KW-1185">Reference proteome</keyword>
<dbReference type="InterPro" id="IPR010131">
    <property type="entry name" value="MdtP/NodT-like"/>
</dbReference>
<feature type="region of interest" description="Disordered" evidence="2">
    <location>
        <begin position="28"/>
        <end position="74"/>
    </location>
</feature>
<dbReference type="GO" id="GO:0015562">
    <property type="term" value="F:efflux transmembrane transporter activity"/>
    <property type="evidence" value="ECO:0007669"/>
    <property type="project" value="InterPro"/>
</dbReference>
<dbReference type="EMBL" id="CP042914">
    <property type="protein sequence ID" value="QEG41256.1"/>
    <property type="molecule type" value="Genomic_DNA"/>
</dbReference>